<dbReference type="PANTHER" id="PTHR21660">
    <property type="entry name" value="THIOESTERASE SUPERFAMILY MEMBER-RELATED"/>
    <property type="match status" value="1"/>
</dbReference>
<evidence type="ECO:0000256" key="1">
    <source>
        <dbReference type="ARBA" id="ARBA00008324"/>
    </source>
</evidence>
<evidence type="ECO:0000313" key="6">
    <source>
        <dbReference type="Proteomes" id="UP000648722"/>
    </source>
</evidence>
<dbReference type="Pfam" id="PF03061">
    <property type="entry name" value="4HBT"/>
    <property type="match status" value="1"/>
</dbReference>
<organism evidence="5 6">
    <name type="scientific">Glycocaulis albus</name>
    <dbReference type="NCBI Taxonomy" id="1382801"/>
    <lineage>
        <taxon>Bacteria</taxon>
        <taxon>Pseudomonadati</taxon>
        <taxon>Pseudomonadota</taxon>
        <taxon>Alphaproteobacteria</taxon>
        <taxon>Maricaulales</taxon>
        <taxon>Maricaulaceae</taxon>
        <taxon>Glycocaulis</taxon>
    </lineage>
</organism>
<dbReference type="PANTHER" id="PTHR21660:SF1">
    <property type="entry name" value="ACYL-COENZYME A THIOESTERASE 13"/>
    <property type="match status" value="1"/>
</dbReference>
<feature type="domain" description="Thioesterase" evidence="4">
    <location>
        <begin position="71"/>
        <end position="139"/>
    </location>
</feature>
<keyword evidence="6" id="KW-1185">Reference proteome</keyword>
<keyword evidence="2" id="KW-0378">Hydrolase</keyword>
<evidence type="ECO:0000259" key="4">
    <source>
        <dbReference type="Pfam" id="PF03061"/>
    </source>
</evidence>
<sequence length="171" mass="17964">MQDGQEPMDVRRPGRAASGEPPMPLVDAATLREIVAIQPFTRWTGLEVVRVDHGYVETRMTLRPEDMVQHHGFLHGGLVAFLADNVSAYAAATAIGDVLTAQFSVNYLSPGIGEAFVARGYVVKAGKRQVVTRADIFAVSAGEEKLVAIASAVILPAGAASLARGPAPSAA</sequence>
<dbReference type="Proteomes" id="UP000648722">
    <property type="component" value="Unassembled WGS sequence"/>
</dbReference>
<dbReference type="Gene3D" id="3.10.129.10">
    <property type="entry name" value="Hotdog Thioesterase"/>
    <property type="match status" value="1"/>
</dbReference>
<dbReference type="InterPro" id="IPR029069">
    <property type="entry name" value="HotDog_dom_sf"/>
</dbReference>
<proteinExistence type="inferred from homology"/>
<evidence type="ECO:0000313" key="5">
    <source>
        <dbReference type="EMBL" id="GGH08090.1"/>
    </source>
</evidence>
<dbReference type="EMBL" id="BMFS01000016">
    <property type="protein sequence ID" value="GGH08090.1"/>
    <property type="molecule type" value="Genomic_DNA"/>
</dbReference>
<dbReference type="RefSeq" id="WP_188453038.1">
    <property type="nucleotide sequence ID" value="NZ_BMFS01000016.1"/>
</dbReference>
<gene>
    <name evidence="5" type="ORF">GCM10007420_26160</name>
</gene>
<comment type="similarity">
    <text evidence="1">Belongs to the thioesterase PaaI family.</text>
</comment>
<dbReference type="InterPro" id="IPR003736">
    <property type="entry name" value="PAAI_dom"/>
</dbReference>
<name>A0ABQ1Y0J6_9PROT</name>
<accession>A0ABQ1Y0J6</accession>
<dbReference type="SUPFAM" id="SSF54637">
    <property type="entry name" value="Thioesterase/thiol ester dehydrase-isomerase"/>
    <property type="match status" value="1"/>
</dbReference>
<comment type="caution">
    <text evidence="5">The sequence shown here is derived from an EMBL/GenBank/DDBJ whole genome shotgun (WGS) entry which is preliminary data.</text>
</comment>
<feature type="region of interest" description="Disordered" evidence="3">
    <location>
        <begin position="1"/>
        <end position="23"/>
    </location>
</feature>
<evidence type="ECO:0000256" key="2">
    <source>
        <dbReference type="ARBA" id="ARBA00022801"/>
    </source>
</evidence>
<reference evidence="6" key="1">
    <citation type="journal article" date="2019" name="Int. J. Syst. Evol. Microbiol.">
        <title>The Global Catalogue of Microorganisms (GCM) 10K type strain sequencing project: providing services to taxonomists for standard genome sequencing and annotation.</title>
        <authorList>
            <consortium name="The Broad Institute Genomics Platform"/>
            <consortium name="The Broad Institute Genome Sequencing Center for Infectious Disease"/>
            <person name="Wu L."/>
            <person name="Ma J."/>
        </authorList>
    </citation>
    <scope>NUCLEOTIDE SEQUENCE [LARGE SCALE GENOMIC DNA]</scope>
    <source>
        <strain evidence="6">CGMCC 1.12766</strain>
    </source>
</reference>
<dbReference type="InterPro" id="IPR006683">
    <property type="entry name" value="Thioestr_dom"/>
</dbReference>
<dbReference type="NCBIfam" id="TIGR00369">
    <property type="entry name" value="unchar_dom_1"/>
    <property type="match status" value="1"/>
</dbReference>
<dbReference type="InterPro" id="IPR039298">
    <property type="entry name" value="ACOT13"/>
</dbReference>
<evidence type="ECO:0000256" key="3">
    <source>
        <dbReference type="SAM" id="MobiDB-lite"/>
    </source>
</evidence>
<protein>
    <submittedName>
        <fullName evidence="5">Phenylacetic acid degradation protein</fullName>
    </submittedName>
</protein>
<dbReference type="CDD" id="cd03443">
    <property type="entry name" value="PaaI_thioesterase"/>
    <property type="match status" value="1"/>
</dbReference>